<keyword evidence="1" id="KW-1133">Transmembrane helix</keyword>
<dbReference type="RefSeq" id="WP_111064684.1">
    <property type="nucleotide sequence ID" value="NZ_JBHUCU010000026.1"/>
</dbReference>
<evidence type="ECO:0000313" key="3">
    <source>
        <dbReference type="Proteomes" id="UP000249248"/>
    </source>
</evidence>
<evidence type="ECO:0000313" key="2">
    <source>
        <dbReference type="EMBL" id="PZE15680.1"/>
    </source>
</evidence>
<protein>
    <submittedName>
        <fullName evidence="2">Uncharacterized protein</fullName>
    </submittedName>
</protein>
<reference evidence="2 3" key="1">
    <citation type="submission" date="2018-06" db="EMBL/GenBank/DDBJ databases">
        <title>The draft genome sequence of Crocinitomix sp. SM1701.</title>
        <authorList>
            <person name="Zhang X."/>
        </authorList>
    </citation>
    <scope>NUCLEOTIDE SEQUENCE [LARGE SCALE GENOMIC DNA]</scope>
    <source>
        <strain evidence="2 3">SM1701</strain>
    </source>
</reference>
<proteinExistence type="predicted"/>
<organism evidence="2 3">
    <name type="scientific">Putridiphycobacter roseus</name>
    <dbReference type="NCBI Taxonomy" id="2219161"/>
    <lineage>
        <taxon>Bacteria</taxon>
        <taxon>Pseudomonadati</taxon>
        <taxon>Bacteroidota</taxon>
        <taxon>Flavobacteriia</taxon>
        <taxon>Flavobacteriales</taxon>
        <taxon>Crocinitomicaceae</taxon>
        <taxon>Putridiphycobacter</taxon>
    </lineage>
</organism>
<accession>A0A2W1MX01</accession>
<dbReference type="EMBL" id="QKSB01000020">
    <property type="protein sequence ID" value="PZE15680.1"/>
    <property type="molecule type" value="Genomic_DNA"/>
</dbReference>
<dbReference type="Proteomes" id="UP000249248">
    <property type="component" value="Unassembled WGS sequence"/>
</dbReference>
<gene>
    <name evidence="2" type="ORF">DNU06_16875</name>
</gene>
<keyword evidence="3" id="KW-1185">Reference proteome</keyword>
<sequence>MNLFINTFTIILLYLSSIAVLMLHILLFDGGIITNDIGQICLDGLLYALVPIIVMAAKTIKDLKK</sequence>
<comment type="caution">
    <text evidence="2">The sequence shown here is derived from an EMBL/GenBank/DDBJ whole genome shotgun (WGS) entry which is preliminary data.</text>
</comment>
<name>A0A2W1MX01_9FLAO</name>
<keyword evidence="1" id="KW-0812">Transmembrane</keyword>
<dbReference type="AlphaFoldDB" id="A0A2W1MX01"/>
<feature type="transmembrane region" description="Helical" evidence="1">
    <location>
        <begin position="37"/>
        <end position="57"/>
    </location>
</feature>
<keyword evidence="1" id="KW-0472">Membrane</keyword>
<feature type="transmembrane region" description="Helical" evidence="1">
    <location>
        <begin position="7"/>
        <end position="25"/>
    </location>
</feature>
<evidence type="ECO:0000256" key="1">
    <source>
        <dbReference type="SAM" id="Phobius"/>
    </source>
</evidence>